<sequence>MANPRRLVLLGMYAFSVILSILLFFLAGVYCQVNYNCSLSWAEKIGNMRSIFPSVLPVLLLFYPPLLGNAFSRVFLSFSGVCAVIEIHYNFDSTLTYMYWSEKWAFAMATSVMLVFLHAGLAFALT</sequence>
<evidence type="ECO:0000313" key="2">
    <source>
        <dbReference type="Proteomes" id="UP000887574"/>
    </source>
</evidence>
<proteinExistence type="predicted"/>
<dbReference type="Proteomes" id="UP000887574">
    <property type="component" value="Unplaced"/>
</dbReference>
<reference evidence="3" key="1">
    <citation type="submission" date="2022-11" db="UniProtKB">
        <authorList>
            <consortium name="WormBaseParasite"/>
        </authorList>
    </citation>
    <scope>IDENTIFICATION</scope>
</reference>
<keyword evidence="1" id="KW-0812">Transmembrane</keyword>
<accession>A0A915DFU2</accession>
<keyword evidence="1" id="KW-0472">Membrane</keyword>
<evidence type="ECO:0000256" key="1">
    <source>
        <dbReference type="SAM" id="Phobius"/>
    </source>
</evidence>
<feature type="transmembrane region" description="Helical" evidence="1">
    <location>
        <begin position="7"/>
        <end position="30"/>
    </location>
</feature>
<protein>
    <submittedName>
        <fullName evidence="3">Uncharacterized protein</fullName>
    </submittedName>
</protein>
<keyword evidence="2" id="KW-1185">Reference proteome</keyword>
<keyword evidence="1" id="KW-1133">Transmembrane helix</keyword>
<evidence type="ECO:0000313" key="3">
    <source>
        <dbReference type="WBParaSite" id="jg19007"/>
    </source>
</evidence>
<feature type="transmembrane region" description="Helical" evidence="1">
    <location>
        <begin position="74"/>
        <end position="91"/>
    </location>
</feature>
<dbReference type="AlphaFoldDB" id="A0A915DFU2"/>
<organism evidence="2 3">
    <name type="scientific">Ditylenchus dipsaci</name>
    <dbReference type="NCBI Taxonomy" id="166011"/>
    <lineage>
        <taxon>Eukaryota</taxon>
        <taxon>Metazoa</taxon>
        <taxon>Ecdysozoa</taxon>
        <taxon>Nematoda</taxon>
        <taxon>Chromadorea</taxon>
        <taxon>Rhabditida</taxon>
        <taxon>Tylenchina</taxon>
        <taxon>Tylenchomorpha</taxon>
        <taxon>Sphaerularioidea</taxon>
        <taxon>Anguinidae</taxon>
        <taxon>Anguininae</taxon>
        <taxon>Ditylenchus</taxon>
    </lineage>
</organism>
<feature type="transmembrane region" description="Helical" evidence="1">
    <location>
        <begin position="50"/>
        <end position="67"/>
    </location>
</feature>
<name>A0A915DFU2_9BILA</name>
<dbReference type="WBParaSite" id="jg19007">
    <property type="protein sequence ID" value="jg19007"/>
    <property type="gene ID" value="jg19007"/>
</dbReference>
<feature type="transmembrane region" description="Helical" evidence="1">
    <location>
        <begin position="103"/>
        <end position="125"/>
    </location>
</feature>